<comment type="similarity">
    <text evidence="2 9">Belongs to the membrane fusion protein (MFP) (TC 8.A.1) family.</text>
</comment>
<dbReference type="PRINTS" id="PR01490">
    <property type="entry name" value="RTXTOXIND"/>
</dbReference>
<dbReference type="InterPro" id="IPR010129">
    <property type="entry name" value="T1SS_HlyD"/>
</dbReference>
<name>A0A919ANX3_9PROT</name>
<dbReference type="InterPro" id="IPR050739">
    <property type="entry name" value="MFP"/>
</dbReference>
<evidence type="ECO:0000256" key="1">
    <source>
        <dbReference type="ARBA" id="ARBA00004377"/>
    </source>
</evidence>
<keyword evidence="10" id="KW-0175">Coiled coil</keyword>
<evidence type="ECO:0000256" key="10">
    <source>
        <dbReference type="SAM" id="Coils"/>
    </source>
</evidence>
<reference evidence="13" key="1">
    <citation type="journal article" date="2014" name="Int. J. Syst. Evol. Microbiol.">
        <title>Complete genome sequence of Corynebacterium casei LMG S-19264T (=DSM 44701T), isolated from a smear-ripened cheese.</title>
        <authorList>
            <consortium name="US DOE Joint Genome Institute (JGI-PGF)"/>
            <person name="Walter F."/>
            <person name="Albersmeier A."/>
            <person name="Kalinowski J."/>
            <person name="Ruckert C."/>
        </authorList>
    </citation>
    <scope>NUCLEOTIDE SEQUENCE</scope>
    <source>
        <strain evidence="13">KCTC 42590</strain>
    </source>
</reference>
<dbReference type="InterPro" id="IPR058982">
    <property type="entry name" value="Beta-barrel_AprE"/>
</dbReference>
<accession>A0A919ANX3</accession>
<evidence type="ECO:0000256" key="7">
    <source>
        <dbReference type="ARBA" id="ARBA00022989"/>
    </source>
</evidence>
<dbReference type="Proteomes" id="UP000630923">
    <property type="component" value="Unassembled WGS sequence"/>
</dbReference>
<dbReference type="PANTHER" id="PTHR30386">
    <property type="entry name" value="MEMBRANE FUSION SUBUNIT OF EMRAB-TOLC MULTIDRUG EFFLUX PUMP"/>
    <property type="match status" value="1"/>
</dbReference>
<dbReference type="Pfam" id="PF26002">
    <property type="entry name" value="Beta-barrel_AprE"/>
    <property type="match status" value="1"/>
</dbReference>
<evidence type="ECO:0000256" key="3">
    <source>
        <dbReference type="ARBA" id="ARBA00022448"/>
    </source>
</evidence>
<evidence type="ECO:0000259" key="11">
    <source>
        <dbReference type="Pfam" id="PF25994"/>
    </source>
</evidence>
<evidence type="ECO:0000256" key="4">
    <source>
        <dbReference type="ARBA" id="ARBA00022475"/>
    </source>
</evidence>
<keyword evidence="3 9" id="KW-0813">Transport</keyword>
<feature type="domain" description="AprE-like long alpha-helical hairpin" evidence="11">
    <location>
        <begin position="126"/>
        <end position="313"/>
    </location>
</feature>
<dbReference type="GO" id="GO:0015031">
    <property type="term" value="P:protein transport"/>
    <property type="evidence" value="ECO:0007669"/>
    <property type="project" value="InterPro"/>
</dbReference>
<keyword evidence="5 9" id="KW-0997">Cell inner membrane</keyword>
<dbReference type="Gene3D" id="2.40.30.170">
    <property type="match status" value="1"/>
</dbReference>
<keyword evidence="8 9" id="KW-0472">Membrane</keyword>
<evidence type="ECO:0000256" key="6">
    <source>
        <dbReference type="ARBA" id="ARBA00022692"/>
    </source>
</evidence>
<proteinExistence type="inferred from homology"/>
<evidence type="ECO:0000313" key="13">
    <source>
        <dbReference type="EMBL" id="GHF18492.1"/>
    </source>
</evidence>
<comment type="caution">
    <text evidence="13">The sequence shown here is derived from an EMBL/GenBank/DDBJ whole genome shotgun (WGS) entry which is preliminary data.</text>
</comment>
<organism evidence="13 14">
    <name type="scientific">Kordiimonas sediminis</name>
    <dbReference type="NCBI Taxonomy" id="1735581"/>
    <lineage>
        <taxon>Bacteria</taxon>
        <taxon>Pseudomonadati</taxon>
        <taxon>Pseudomonadota</taxon>
        <taxon>Alphaproteobacteria</taxon>
        <taxon>Kordiimonadales</taxon>
        <taxon>Kordiimonadaceae</taxon>
        <taxon>Kordiimonas</taxon>
    </lineage>
</organism>
<dbReference type="NCBIfam" id="TIGR01843">
    <property type="entry name" value="type_I_hlyD"/>
    <property type="match status" value="1"/>
</dbReference>
<sequence>MTDTPEKQKNEAVAQPQTGTSLVLRDGFDRKDLQHWNQNMTDSSTGHRRVAFIAFLSIFVFGGLWAAFAELGGAVIASGQIIAKDRNIIIQHLEGGIIEEINVREGETVTEDKVLARLQDTQYGPQLRANKLRRAILRTELARYRAEIAMAETVTLPASYDAEVADDPRLHEAQASQIAEFEASRRVLQSQLTISKNRENAAAGRAEGQREVLISDLKAAELFAKELEGRKQLYEQGDLAQPVYFQTQRQAAQAQAQVATRKLEIKRAEDEIISYQNQQEQIIADYLRDANTAIVQLQKELNELSQRVERMEDIVDRLEIRSPSKGTVFRIAKRSIGEVVRPGEAIFEIFPITDTYTLEVNVNVTDIEQVYNGQPVDVVFPSNRERAMVPVPGKIIYLSPTTITSEQFPMGTYIAHVEIDPDQQDQQILPGNVAQVYIKTEPQTLLEILARPITRFLYNSFKG</sequence>
<comment type="subcellular location">
    <subcellularLocation>
        <location evidence="1 9">Cell inner membrane</location>
        <topology evidence="1 9">Single-pass membrane protein</topology>
    </subcellularLocation>
</comment>
<evidence type="ECO:0000256" key="2">
    <source>
        <dbReference type="ARBA" id="ARBA00009477"/>
    </source>
</evidence>
<dbReference type="RefSeq" id="WP_191250680.1">
    <property type="nucleotide sequence ID" value="NZ_BNCI01000001.1"/>
</dbReference>
<keyword evidence="7 9" id="KW-1133">Transmembrane helix</keyword>
<dbReference type="Pfam" id="PF25994">
    <property type="entry name" value="HH_AprE"/>
    <property type="match status" value="1"/>
</dbReference>
<keyword evidence="14" id="KW-1185">Reference proteome</keyword>
<feature type="transmembrane region" description="Helical" evidence="9">
    <location>
        <begin position="50"/>
        <end position="68"/>
    </location>
</feature>
<dbReference type="GO" id="GO:0005886">
    <property type="term" value="C:plasma membrane"/>
    <property type="evidence" value="ECO:0007669"/>
    <property type="project" value="UniProtKB-SubCell"/>
</dbReference>
<keyword evidence="6 9" id="KW-0812">Transmembrane</keyword>
<dbReference type="EMBL" id="BNCI01000001">
    <property type="protein sequence ID" value="GHF18492.1"/>
    <property type="molecule type" value="Genomic_DNA"/>
</dbReference>
<reference evidence="13" key="2">
    <citation type="submission" date="2020-09" db="EMBL/GenBank/DDBJ databases">
        <authorList>
            <person name="Sun Q."/>
            <person name="Kim S."/>
        </authorList>
    </citation>
    <scope>NUCLEOTIDE SEQUENCE</scope>
    <source>
        <strain evidence="13">KCTC 42590</strain>
    </source>
</reference>
<keyword evidence="4 9" id="KW-1003">Cell membrane</keyword>
<evidence type="ECO:0000313" key="14">
    <source>
        <dbReference type="Proteomes" id="UP000630923"/>
    </source>
</evidence>
<protein>
    <recommendedName>
        <fullName evidence="9">Membrane fusion protein (MFP) family protein</fullName>
    </recommendedName>
</protein>
<feature type="domain" description="AprE-like beta-barrel" evidence="12">
    <location>
        <begin position="358"/>
        <end position="441"/>
    </location>
</feature>
<dbReference type="AlphaFoldDB" id="A0A919ANX3"/>
<feature type="coiled-coil region" evidence="10">
    <location>
        <begin position="249"/>
        <end position="321"/>
    </location>
</feature>
<dbReference type="InterPro" id="IPR058781">
    <property type="entry name" value="HH_AprE-like"/>
</dbReference>
<evidence type="ECO:0000256" key="5">
    <source>
        <dbReference type="ARBA" id="ARBA00022519"/>
    </source>
</evidence>
<gene>
    <name evidence="13" type="ORF">GCM10017044_11270</name>
</gene>
<evidence type="ECO:0000259" key="12">
    <source>
        <dbReference type="Pfam" id="PF26002"/>
    </source>
</evidence>
<evidence type="ECO:0000256" key="9">
    <source>
        <dbReference type="RuleBase" id="RU365093"/>
    </source>
</evidence>
<dbReference type="PANTHER" id="PTHR30386:SF26">
    <property type="entry name" value="TRANSPORT PROTEIN COMB"/>
    <property type="match status" value="1"/>
</dbReference>
<evidence type="ECO:0000256" key="8">
    <source>
        <dbReference type="ARBA" id="ARBA00023136"/>
    </source>
</evidence>